<comment type="caution">
    <text evidence="1">The sequence shown here is derived from an EMBL/GenBank/DDBJ whole genome shotgun (WGS) entry which is preliminary data.</text>
</comment>
<keyword evidence="2" id="KW-1185">Reference proteome</keyword>
<evidence type="ECO:0000313" key="1">
    <source>
        <dbReference type="EMBL" id="MEL3954897.1"/>
    </source>
</evidence>
<evidence type="ECO:0008006" key="3">
    <source>
        <dbReference type="Google" id="ProtNLM"/>
    </source>
</evidence>
<dbReference type="Gene3D" id="3.30.70.1290">
    <property type="entry name" value="Transposase IS200-like"/>
    <property type="match status" value="1"/>
</dbReference>
<protein>
    <recommendedName>
        <fullName evidence="3">Transposase IS200-like domain-containing protein</fullName>
    </recommendedName>
</protein>
<accession>A0ABU9JPY7</accession>
<dbReference type="InterPro" id="IPR036515">
    <property type="entry name" value="Transposase_17_sf"/>
</dbReference>
<dbReference type="RefSeq" id="WP_341987165.1">
    <property type="nucleotide sequence ID" value="NZ_JBBYHY010000008.1"/>
</dbReference>
<proteinExistence type="predicted"/>
<evidence type="ECO:0000313" key="2">
    <source>
        <dbReference type="Proteomes" id="UP001455088"/>
    </source>
</evidence>
<dbReference type="SUPFAM" id="SSF143422">
    <property type="entry name" value="Transposase IS200-like"/>
    <property type="match status" value="1"/>
</dbReference>
<reference evidence="1 2" key="1">
    <citation type="submission" date="2024-04" db="EMBL/GenBank/DDBJ databases">
        <title>Bacterial endophytes with biocontrol capabilities against important plant pathogens.</title>
        <authorList>
            <person name="Alayande K.A."/>
        </authorList>
    </citation>
    <scope>NUCLEOTIDE SEQUENCE [LARGE SCALE GENOMIC DNA]</scope>
    <source>
        <strain evidence="1 2">KV22</strain>
    </source>
</reference>
<gene>
    <name evidence="1" type="ORF">AAE039_15160</name>
</gene>
<name>A0ABU9JPY7_9GAMM</name>
<organism evidence="1 2">
    <name type="scientific">Stenotrophomonas bentonitica</name>
    <dbReference type="NCBI Taxonomy" id="1450134"/>
    <lineage>
        <taxon>Bacteria</taxon>
        <taxon>Pseudomonadati</taxon>
        <taxon>Pseudomonadota</taxon>
        <taxon>Gammaproteobacteria</taxon>
        <taxon>Lysobacterales</taxon>
        <taxon>Lysobacteraceae</taxon>
        <taxon>Stenotrophomonas</taxon>
    </lineage>
</organism>
<dbReference type="Proteomes" id="UP001455088">
    <property type="component" value="Unassembled WGS sequence"/>
</dbReference>
<dbReference type="EMBL" id="JBBYHY010000008">
    <property type="protein sequence ID" value="MEL3954897.1"/>
    <property type="molecule type" value="Genomic_DNA"/>
</dbReference>
<sequence length="104" mass="11820">MSLDGTHCHAGRMPSSSVRYGRCPLSNACYIVTTVTTHQFPLFHHHGNAQDVARWLRASDAERRTESFAWAIMPDRVHWLSLPMRAGLASGLHGYPFSWCRWPV</sequence>